<dbReference type="InterPro" id="IPR000719">
    <property type="entry name" value="Prot_kinase_dom"/>
</dbReference>
<dbReference type="InterPro" id="IPR036426">
    <property type="entry name" value="Bulb-type_lectin_dom_sf"/>
</dbReference>
<evidence type="ECO:0000259" key="14">
    <source>
        <dbReference type="PROSITE" id="PS50948"/>
    </source>
</evidence>
<evidence type="ECO:0000256" key="3">
    <source>
        <dbReference type="ARBA" id="ARBA00022692"/>
    </source>
</evidence>
<name>A0A8S1ZFB8_ARAAE</name>
<dbReference type="InterPro" id="IPR001245">
    <property type="entry name" value="Ser-Thr/Tyr_kinase_cat_dom"/>
</dbReference>
<feature type="domain" description="Bulb-type lectin" evidence="13">
    <location>
        <begin position="441"/>
        <end position="566"/>
    </location>
</feature>
<proteinExistence type="predicted"/>
<organism evidence="15 16">
    <name type="scientific">Arabidopsis arenosa</name>
    <name type="common">Sand rock-cress</name>
    <name type="synonym">Cardaminopsis arenosa</name>
    <dbReference type="NCBI Taxonomy" id="38785"/>
    <lineage>
        <taxon>Eukaryota</taxon>
        <taxon>Viridiplantae</taxon>
        <taxon>Streptophyta</taxon>
        <taxon>Embryophyta</taxon>
        <taxon>Tracheophyta</taxon>
        <taxon>Spermatophyta</taxon>
        <taxon>Magnoliopsida</taxon>
        <taxon>eudicotyledons</taxon>
        <taxon>Gunneridae</taxon>
        <taxon>Pentapetalae</taxon>
        <taxon>rosids</taxon>
        <taxon>malvids</taxon>
        <taxon>Brassicales</taxon>
        <taxon>Brassicaceae</taxon>
        <taxon>Camelineae</taxon>
        <taxon>Arabidopsis</taxon>
    </lineage>
</organism>
<dbReference type="Pfam" id="PF07714">
    <property type="entry name" value="PK_Tyr_Ser-Thr"/>
    <property type="match status" value="2"/>
</dbReference>
<dbReference type="Gene3D" id="1.10.510.10">
    <property type="entry name" value="Transferase(Phosphotransferase) domain 1"/>
    <property type="match status" value="1"/>
</dbReference>
<dbReference type="Pfam" id="PF11883">
    <property type="entry name" value="DUF3403"/>
    <property type="match status" value="1"/>
</dbReference>
<dbReference type="Gene3D" id="2.90.10.10">
    <property type="entry name" value="Bulb-type lectin domain"/>
    <property type="match status" value="1"/>
</dbReference>
<dbReference type="PANTHER" id="PTHR32444:SF198">
    <property type="entry name" value="BULB-TYPE LECTIN DOMAIN-CONTAINING PROTEIN"/>
    <property type="match status" value="1"/>
</dbReference>
<feature type="compositionally biased region" description="Low complexity" evidence="10">
    <location>
        <begin position="1181"/>
        <end position="1190"/>
    </location>
</feature>
<evidence type="ECO:0000259" key="12">
    <source>
        <dbReference type="PROSITE" id="PS50011"/>
    </source>
</evidence>
<dbReference type="InterPro" id="IPR021820">
    <property type="entry name" value="S-locus_recpt_kinase_C"/>
</dbReference>
<dbReference type="PROSITE" id="PS50011">
    <property type="entry name" value="PROTEIN_KINASE_DOM"/>
    <property type="match status" value="1"/>
</dbReference>
<reference evidence="15" key="1">
    <citation type="submission" date="2021-01" db="EMBL/GenBank/DDBJ databases">
        <authorList>
            <person name="Bezrukov I."/>
        </authorList>
    </citation>
    <scope>NUCLEOTIDE SEQUENCE</scope>
</reference>
<keyword evidence="4" id="KW-0732">Signal</keyword>
<dbReference type="AlphaFoldDB" id="A0A8S1ZFB8"/>
<dbReference type="GO" id="GO:0031625">
    <property type="term" value="F:ubiquitin protein ligase binding"/>
    <property type="evidence" value="ECO:0007669"/>
    <property type="project" value="UniProtKB-ARBA"/>
</dbReference>
<evidence type="ECO:0000256" key="7">
    <source>
        <dbReference type="ARBA" id="ARBA00023136"/>
    </source>
</evidence>
<dbReference type="GO" id="GO:0030246">
    <property type="term" value="F:carbohydrate binding"/>
    <property type="evidence" value="ECO:0007669"/>
    <property type="project" value="UniProtKB-KW"/>
</dbReference>
<feature type="domain" description="Protein kinase" evidence="12">
    <location>
        <begin position="933"/>
        <end position="1205"/>
    </location>
</feature>
<gene>
    <name evidence="15" type="ORF">AARE701A_LOCUS910</name>
</gene>
<evidence type="ECO:0000256" key="9">
    <source>
        <dbReference type="ARBA" id="ARBA00023180"/>
    </source>
</evidence>
<feature type="domain" description="Apple" evidence="14">
    <location>
        <begin position="758"/>
        <end position="844"/>
    </location>
</feature>
<evidence type="ECO:0000256" key="1">
    <source>
        <dbReference type="ARBA" id="ARBA00004251"/>
    </source>
</evidence>
<evidence type="ECO:0000256" key="8">
    <source>
        <dbReference type="ARBA" id="ARBA00023157"/>
    </source>
</evidence>
<dbReference type="EMBL" id="LR999451">
    <property type="protein sequence ID" value="CAE5957185.1"/>
    <property type="molecule type" value="Genomic_DNA"/>
</dbReference>
<accession>A0A8S1ZFB8</accession>
<feature type="compositionally biased region" description="Polar residues" evidence="10">
    <location>
        <begin position="1191"/>
        <end position="1205"/>
    </location>
</feature>
<protein>
    <recommendedName>
        <fullName evidence="17">G-type lectin S-receptor-like serine/threonine-protein kinase</fullName>
    </recommendedName>
</protein>
<keyword evidence="3 11" id="KW-0812">Transmembrane</keyword>
<dbReference type="PROSITE" id="PS50948">
    <property type="entry name" value="PAN"/>
    <property type="match status" value="1"/>
</dbReference>
<dbReference type="SUPFAM" id="SSF56112">
    <property type="entry name" value="Protein kinase-like (PK-like)"/>
    <property type="match status" value="1"/>
</dbReference>
<evidence type="ECO:0000256" key="2">
    <source>
        <dbReference type="ARBA" id="ARBA00022475"/>
    </source>
</evidence>
<dbReference type="GO" id="GO:0005524">
    <property type="term" value="F:ATP binding"/>
    <property type="evidence" value="ECO:0007669"/>
    <property type="project" value="UniProtKB-KW"/>
</dbReference>
<dbReference type="Pfam" id="PF08276">
    <property type="entry name" value="PAN_2"/>
    <property type="match status" value="1"/>
</dbReference>
<dbReference type="InterPro" id="IPR011009">
    <property type="entry name" value="Kinase-like_dom_sf"/>
</dbReference>
<keyword evidence="6 11" id="KW-1133">Transmembrane helix</keyword>
<dbReference type="Proteomes" id="UP000682877">
    <property type="component" value="Chromosome 1"/>
</dbReference>
<dbReference type="CDD" id="cd01098">
    <property type="entry name" value="PAN_AP_plant"/>
    <property type="match status" value="1"/>
</dbReference>
<dbReference type="GO" id="GO:0048544">
    <property type="term" value="P:recognition of pollen"/>
    <property type="evidence" value="ECO:0007669"/>
    <property type="project" value="InterPro"/>
</dbReference>
<evidence type="ECO:0000256" key="5">
    <source>
        <dbReference type="ARBA" id="ARBA00022734"/>
    </source>
</evidence>
<dbReference type="SMART" id="SM00473">
    <property type="entry name" value="PAN_AP"/>
    <property type="match status" value="1"/>
</dbReference>
<keyword evidence="7 11" id="KW-0472">Membrane</keyword>
<keyword evidence="2" id="KW-1003">Cell membrane</keyword>
<sequence length="1205" mass="134180">MDPIASVLEKVKSFTKSSHDLVSRHFGFHENPSRQNPIDILKRLQREAFSDLMKLRDRQEKVERIISSHKLSKSGPFQETSTHVRGEVDVLGAVLLMGNTDEESFNGLDKEGVRPGLLSRFVFETSLRETDRLVAELVAGYRGEGNHSDFSGRELSLAKVFYKADINDWFSAVAIPVGAHFRDVGSDIVSSYQGMSLTEVSELGPPLLNQHNGSAIGLTFRKSNITASLAQSMSNVEVEQGLIAPNCCFRTFGQVTYHILRSLKLSLLGCHQVLTPSSNLHSVGAITVPVSFLRRHTATEPEPSAPPLEMSRSMNHVLSSSIALKLDSLMDESTKLGGWIEIQNSREKQVKWSVSITDNPEDEVGWGMSVGGVVDGSRNHDQFQVESYLKFNIGDRFSLSPGLVYHTNSNGRIIGFSSVEVNDLFLRSHLIQRCPMKNAMAKRITFSTPIKDSETLLCKSGIFRFGFFTPVNSTTRLRYVGIWYEKIPIQTVVWVANKDAPINDTSGVISIYSDGNLAVTDGRKRLVWSTNVSIPVAPNATWVQLMDSGNLMLQDNRNNGEILWESFKHPYDSFMPRMTLGTDGRTGGNLKLTSWTSHDDPSTGNYTAGIAPFTFPELLIWKNDVPTWRSGPWNGQVFIGLPNMDSLLFLDGFNLNSDNQGTISMSYANDSFMYHFNLDPEGIIYQKDWSTSMRTWRIGVKFPYTDCDAYGRCGRYGSCHAGENPPCKCVKGFVPKNNTEWNGGNWSNGCVRKVPLQCERQRNVSNGGGGGKGDGFLKLQKMKVPISAERSQANEQVCPKVCLDNCSCTAYAYDRGIGCMLWSGDLVDMQSFLGSGIDLFIRVAHSELKTHSNLAIMIAAPVIGFALIAAVCVLLACRKYKKRPAPEKNRSAELMFKRMEALTSDNESASNQIKLKELPLFEFQVLATATDSFSLRNKLGQGGFGPVYKGKLPEGQEIAVKRLSRKSGQGLEELMNEVVVISKLQHRNLVKLLGCCIEGEERMLVYEYMPKKSLDAYLFDPLKQNILDWKTRFNIMEGICRDEANTRRVVGTYGYMSPEYAMEGFFSEKSDVFSLGVIFLEIISGRRNSSSHKEENNLNLLAYAWKLWNDGEAASLADPAVFEKCFEKEIEKCVHIGLLCVQEVANDRPNVSNVIWMLTTENMNLADPKQPAFIVRRGASEAESSDQSSQKVSVNDVSLTAVTGR</sequence>
<keyword evidence="9" id="KW-0325">Glycoprotein</keyword>
<dbReference type="CDD" id="cd00028">
    <property type="entry name" value="B_lectin"/>
    <property type="match status" value="1"/>
</dbReference>
<feature type="region of interest" description="Disordered" evidence="10">
    <location>
        <begin position="1177"/>
        <end position="1205"/>
    </location>
</feature>
<evidence type="ECO:0000256" key="4">
    <source>
        <dbReference type="ARBA" id="ARBA00022729"/>
    </source>
</evidence>
<dbReference type="FunFam" id="3.30.200.20:FF:000145">
    <property type="entry name" value="receptor-like serine/threonine-protein kinase SD1-8"/>
    <property type="match status" value="1"/>
</dbReference>
<evidence type="ECO:0000256" key="11">
    <source>
        <dbReference type="SAM" id="Phobius"/>
    </source>
</evidence>
<evidence type="ECO:0000256" key="6">
    <source>
        <dbReference type="ARBA" id="ARBA00022989"/>
    </source>
</evidence>
<dbReference type="InterPro" id="IPR003609">
    <property type="entry name" value="Pan_app"/>
</dbReference>
<keyword evidence="5" id="KW-0430">Lectin</keyword>
<dbReference type="InterPro" id="IPR001480">
    <property type="entry name" value="Bulb-type_lectin_dom"/>
</dbReference>
<dbReference type="PROSITE" id="PS50927">
    <property type="entry name" value="BULB_LECTIN"/>
    <property type="match status" value="1"/>
</dbReference>
<dbReference type="Pfam" id="PF00954">
    <property type="entry name" value="S_locus_glycop"/>
    <property type="match status" value="1"/>
</dbReference>
<evidence type="ECO:0000313" key="15">
    <source>
        <dbReference type="EMBL" id="CAE5957185.1"/>
    </source>
</evidence>
<dbReference type="Gene3D" id="3.30.200.20">
    <property type="entry name" value="Phosphorylase Kinase, domain 1"/>
    <property type="match status" value="1"/>
</dbReference>
<dbReference type="SUPFAM" id="SSF51110">
    <property type="entry name" value="alpha-D-mannose-specific plant lectins"/>
    <property type="match status" value="1"/>
</dbReference>
<dbReference type="Pfam" id="PF01453">
    <property type="entry name" value="B_lectin"/>
    <property type="match status" value="1"/>
</dbReference>
<dbReference type="PANTHER" id="PTHR32444">
    <property type="entry name" value="BULB-TYPE LECTIN DOMAIN-CONTAINING PROTEIN"/>
    <property type="match status" value="1"/>
</dbReference>
<evidence type="ECO:0000259" key="13">
    <source>
        <dbReference type="PROSITE" id="PS50927"/>
    </source>
</evidence>
<dbReference type="FunFam" id="2.90.10.10:FF:000001">
    <property type="entry name" value="G-type lectin S-receptor-like serine/threonine-protein kinase"/>
    <property type="match status" value="1"/>
</dbReference>
<evidence type="ECO:0008006" key="17">
    <source>
        <dbReference type="Google" id="ProtNLM"/>
    </source>
</evidence>
<dbReference type="InterPro" id="IPR000858">
    <property type="entry name" value="S_locus_glycoprot_dom"/>
</dbReference>
<evidence type="ECO:0000313" key="16">
    <source>
        <dbReference type="Proteomes" id="UP000682877"/>
    </source>
</evidence>
<feature type="transmembrane region" description="Helical" evidence="11">
    <location>
        <begin position="854"/>
        <end position="877"/>
    </location>
</feature>
<dbReference type="GO" id="GO:0005886">
    <property type="term" value="C:plasma membrane"/>
    <property type="evidence" value="ECO:0007669"/>
    <property type="project" value="UniProtKB-SubCell"/>
</dbReference>
<comment type="subcellular location">
    <subcellularLocation>
        <location evidence="1">Cell membrane</location>
        <topology evidence="1">Single-pass type I membrane protein</topology>
    </subcellularLocation>
</comment>
<evidence type="ECO:0000256" key="10">
    <source>
        <dbReference type="SAM" id="MobiDB-lite"/>
    </source>
</evidence>
<keyword evidence="8" id="KW-1015">Disulfide bond</keyword>
<dbReference type="GO" id="GO:0004674">
    <property type="term" value="F:protein serine/threonine kinase activity"/>
    <property type="evidence" value="ECO:0007669"/>
    <property type="project" value="InterPro"/>
</dbReference>
<keyword evidence="16" id="KW-1185">Reference proteome</keyword>
<dbReference type="SMART" id="SM00108">
    <property type="entry name" value="B_lectin"/>
    <property type="match status" value="1"/>
</dbReference>